<dbReference type="PROSITE" id="PS50011">
    <property type="entry name" value="PROTEIN_KINASE_DOM"/>
    <property type="match status" value="1"/>
</dbReference>
<comment type="catalytic activity">
    <reaction evidence="7">
        <text>L-threonyl-[protein] + ATP = O-phospho-L-threonyl-[protein] + ADP + H(+)</text>
        <dbReference type="Rhea" id="RHEA:46608"/>
        <dbReference type="Rhea" id="RHEA-COMP:11060"/>
        <dbReference type="Rhea" id="RHEA-COMP:11605"/>
        <dbReference type="ChEBI" id="CHEBI:15378"/>
        <dbReference type="ChEBI" id="CHEBI:30013"/>
        <dbReference type="ChEBI" id="CHEBI:30616"/>
        <dbReference type="ChEBI" id="CHEBI:61977"/>
        <dbReference type="ChEBI" id="CHEBI:456216"/>
        <dbReference type="EC" id="2.7.11.1"/>
    </reaction>
</comment>
<feature type="compositionally biased region" description="Acidic residues" evidence="9">
    <location>
        <begin position="484"/>
        <end position="496"/>
    </location>
</feature>
<dbReference type="Pfam" id="PF00069">
    <property type="entry name" value="Pkinase"/>
    <property type="match status" value="1"/>
</dbReference>
<dbReference type="Gene3D" id="1.10.510.10">
    <property type="entry name" value="Transferase(Phosphotransferase) domain 1"/>
    <property type="match status" value="1"/>
</dbReference>
<dbReference type="VEuPathDB" id="FungiDB:MGL_1100"/>
<keyword evidence="2" id="KW-0723">Serine/threonine-protein kinase</keyword>
<dbReference type="GO" id="GO:0005524">
    <property type="term" value="F:ATP binding"/>
    <property type="evidence" value="ECO:0007669"/>
    <property type="project" value="UniProtKB-KW"/>
</dbReference>
<protein>
    <recommendedName>
        <fullName evidence="1">non-specific serine/threonine protein kinase</fullName>
        <ecNumber evidence="1">2.7.11.1</ecNumber>
    </recommendedName>
</protein>
<dbReference type="InterPro" id="IPR011009">
    <property type="entry name" value="Kinase-like_dom_sf"/>
</dbReference>
<dbReference type="InterPro" id="IPR008271">
    <property type="entry name" value="Ser/Thr_kinase_AS"/>
</dbReference>
<dbReference type="STRING" id="425265.A8PWH3"/>
<evidence type="ECO:0000256" key="3">
    <source>
        <dbReference type="ARBA" id="ARBA00022679"/>
    </source>
</evidence>
<evidence type="ECO:0000256" key="5">
    <source>
        <dbReference type="ARBA" id="ARBA00022777"/>
    </source>
</evidence>
<dbReference type="KEGG" id="mgl:MGL_1100"/>
<evidence type="ECO:0000313" key="12">
    <source>
        <dbReference type="Proteomes" id="UP000008837"/>
    </source>
</evidence>
<dbReference type="PROSITE" id="PS00108">
    <property type="entry name" value="PROTEIN_KINASE_ST"/>
    <property type="match status" value="1"/>
</dbReference>
<keyword evidence="4" id="KW-0547">Nucleotide-binding</keyword>
<evidence type="ECO:0000256" key="1">
    <source>
        <dbReference type="ARBA" id="ARBA00012513"/>
    </source>
</evidence>
<dbReference type="GeneID" id="5856137"/>
<dbReference type="GO" id="GO:0007015">
    <property type="term" value="P:actin filament organization"/>
    <property type="evidence" value="ECO:0007669"/>
    <property type="project" value="TreeGrafter"/>
</dbReference>
<evidence type="ECO:0000256" key="6">
    <source>
        <dbReference type="ARBA" id="ARBA00022840"/>
    </source>
</evidence>
<feature type="domain" description="Protein kinase" evidence="10">
    <location>
        <begin position="31"/>
        <end position="317"/>
    </location>
</feature>
<evidence type="ECO:0000256" key="2">
    <source>
        <dbReference type="ARBA" id="ARBA00022527"/>
    </source>
</evidence>
<accession>A8PWH3</accession>
<feature type="compositionally biased region" description="Pro residues" evidence="9">
    <location>
        <begin position="335"/>
        <end position="345"/>
    </location>
</feature>
<dbReference type="GO" id="GO:0005737">
    <property type="term" value="C:cytoplasm"/>
    <property type="evidence" value="ECO:0007669"/>
    <property type="project" value="TreeGrafter"/>
</dbReference>
<dbReference type="SMART" id="SM00220">
    <property type="entry name" value="S_TKc"/>
    <property type="match status" value="1"/>
</dbReference>
<dbReference type="RefSeq" id="XP_001731832.1">
    <property type="nucleotide sequence ID" value="XM_001731780.1"/>
</dbReference>
<gene>
    <name evidence="11" type="ORF">MGL_1100</name>
</gene>
<evidence type="ECO:0000256" key="8">
    <source>
        <dbReference type="ARBA" id="ARBA00048679"/>
    </source>
</evidence>
<dbReference type="OrthoDB" id="2018507at2759"/>
<dbReference type="InParanoid" id="A8PWH3"/>
<feature type="region of interest" description="Disordered" evidence="9">
    <location>
        <begin position="332"/>
        <end position="411"/>
    </location>
</feature>
<feature type="region of interest" description="Disordered" evidence="9">
    <location>
        <begin position="445"/>
        <end position="516"/>
    </location>
</feature>
<evidence type="ECO:0000256" key="7">
    <source>
        <dbReference type="ARBA" id="ARBA00047899"/>
    </source>
</evidence>
<feature type="compositionally biased region" description="Polar residues" evidence="9">
    <location>
        <begin position="375"/>
        <end position="402"/>
    </location>
</feature>
<comment type="catalytic activity">
    <reaction evidence="8">
        <text>L-seryl-[protein] + ATP = O-phospho-L-seryl-[protein] + ADP + H(+)</text>
        <dbReference type="Rhea" id="RHEA:17989"/>
        <dbReference type="Rhea" id="RHEA-COMP:9863"/>
        <dbReference type="Rhea" id="RHEA-COMP:11604"/>
        <dbReference type="ChEBI" id="CHEBI:15378"/>
        <dbReference type="ChEBI" id="CHEBI:29999"/>
        <dbReference type="ChEBI" id="CHEBI:30616"/>
        <dbReference type="ChEBI" id="CHEBI:83421"/>
        <dbReference type="ChEBI" id="CHEBI:456216"/>
        <dbReference type="EC" id="2.7.11.1"/>
    </reaction>
</comment>
<keyword evidence="3" id="KW-0808">Transferase</keyword>
<dbReference type="EC" id="2.7.11.1" evidence="1"/>
<evidence type="ECO:0000256" key="4">
    <source>
        <dbReference type="ARBA" id="ARBA00022741"/>
    </source>
</evidence>
<dbReference type="AlphaFoldDB" id="A8PWH3"/>
<dbReference type="SUPFAM" id="SSF56112">
    <property type="entry name" value="Protein kinase-like (PK-like)"/>
    <property type="match status" value="1"/>
</dbReference>
<evidence type="ECO:0000313" key="11">
    <source>
        <dbReference type="EMBL" id="EDP44618.1"/>
    </source>
</evidence>
<evidence type="ECO:0000259" key="10">
    <source>
        <dbReference type="PROSITE" id="PS50011"/>
    </source>
</evidence>
<keyword evidence="12" id="KW-1185">Reference proteome</keyword>
<dbReference type="InterPro" id="IPR000719">
    <property type="entry name" value="Prot_kinase_dom"/>
</dbReference>
<keyword evidence="6" id="KW-0067">ATP-binding</keyword>
<reference evidence="11 12" key="1">
    <citation type="journal article" date="2007" name="Proc. Natl. Acad. Sci. U.S.A.">
        <title>Dandruff-associated Malassezia genomes reveal convergent and divergent virulence traits shared with plant and human fungal pathogens.</title>
        <authorList>
            <person name="Xu J."/>
            <person name="Saunders C.W."/>
            <person name="Hu P."/>
            <person name="Grant R.A."/>
            <person name="Boekhout T."/>
            <person name="Kuramae E.E."/>
            <person name="Kronstad J.W."/>
            <person name="Deangelis Y.M."/>
            <person name="Reeder N.L."/>
            <person name="Johnstone K.R."/>
            <person name="Leland M."/>
            <person name="Fieno A.M."/>
            <person name="Begley W.M."/>
            <person name="Sun Y."/>
            <person name="Lacey M.P."/>
            <person name="Chaudhary T."/>
            <person name="Keough T."/>
            <person name="Chu L."/>
            <person name="Sears R."/>
            <person name="Yuan B."/>
            <person name="Dawson T.L.Jr."/>
        </authorList>
    </citation>
    <scope>NUCLEOTIDE SEQUENCE [LARGE SCALE GENOMIC DNA]</scope>
    <source>
        <strain evidence="12">ATCC MYA-4612 / CBS 7966</strain>
    </source>
</reference>
<organism evidence="11 12">
    <name type="scientific">Malassezia globosa (strain ATCC MYA-4612 / CBS 7966)</name>
    <name type="common">Dandruff-associated fungus</name>
    <dbReference type="NCBI Taxonomy" id="425265"/>
    <lineage>
        <taxon>Eukaryota</taxon>
        <taxon>Fungi</taxon>
        <taxon>Dikarya</taxon>
        <taxon>Basidiomycota</taxon>
        <taxon>Ustilaginomycotina</taxon>
        <taxon>Malasseziomycetes</taxon>
        <taxon>Malasseziales</taxon>
        <taxon>Malasseziaceae</taxon>
        <taxon>Malassezia</taxon>
    </lineage>
</organism>
<dbReference type="GO" id="GO:0000147">
    <property type="term" value="P:actin cortical patch assembly"/>
    <property type="evidence" value="ECO:0007669"/>
    <property type="project" value="TreeGrafter"/>
</dbReference>
<keyword evidence="5" id="KW-0418">Kinase</keyword>
<dbReference type="EMBL" id="AAYY01000003">
    <property type="protein sequence ID" value="EDP44618.1"/>
    <property type="molecule type" value="Genomic_DNA"/>
</dbReference>
<evidence type="ECO:0000256" key="9">
    <source>
        <dbReference type="SAM" id="MobiDB-lite"/>
    </source>
</evidence>
<dbReference type="GO" id="GO:0004674">
    <property type="term" value="F:protein serine/threonine kinase activity"/>
    <property type="evidence" value="ECO:0007669"/>
    <property type="project" value="UniProtKB-KW"/>
</dbReference>
<dbReference type="PANTHER" id="PTHR22967">
    <property type="entry name" value="SERINE/THREONINE PROTEIN KINASE"/>
    <property type="match status" value="1"/>
</dbReference>
<proteinExistence type="predicted"/>
<comment type="caution">
    <text evidence="11">The sequence shown here is derived from an EMBL/GenBank/DDBJ whole genome shotgun (WGS) entry which is preliminary data.</text>
</comment>
<sequence>MAGARMPAMGPFTGQRTLQPGMRVRIGTHLVTVRKFLSRGGFAQVYLVEADVPVPVPGHSRDESTLVLKHMCVWTKEALATVRSEVEHHRRLQGHESIVHFVEASAATLVGDGWEIFILMEYCAGGGLIDFLNTRLQHRLHESEVLSIFQDVCEGIAVMHHLSPPLVHRDIKIENVLLTATDTPRFKLCDFGSCFSLLSTKPAVTSEEIQRCEKELNQHTTVQYRAPEMMDLGMHVPITEKADIWALGVFLYKLCYYTTPFEGPGAGPAAILRARFTYPAQPSYSNELRALIDSLLQVRADARPDIDSILARVSRLLTLVAKRAEKRVNAVSIPAPGPAPAPAPPDDALAASTDTSSKAVLPRQPAPVPVVTPPQSRWPQSNAGSSLTRHATISGPSPTRQAARSPGRPDSLVLDVALDDVTARFPSMMDFDKAHAPRRSVRSMVQELDAGSPPRTVSIPMDKTSSNSQCGKPDHTLVDVDLSSSEDEDEPPEDVDTSSPAYHGSASSLPHSCVAC</sequence>
<dbReference type="Proteomes" id="UP000008837">
    <property type="component" value="Unassembled WGS sequence"/>
</dbReference>
<name>A8PWH3_MALGO</name>
<dbReference type="PANTHER" id="PTHR22967:SF57">
    <property type="entry name" value="AUXILIN, ISOFORM A-RELATED"/>
    <property type="match status" value="1"/>
</dbReference>